<dbReference type="RefSeq" id="WP_184788545.1">
    <property type="nucleotide sequence ID" value="NZ_BONT01000076.1"/>
</dbReference>
<reference evidence="1 2" key="1">
    <citation type="submission" date="2020-08" db="EMBL/GenBank/DDBJ databases">
        <title>Genomic Encyclopedia of Type Strains, Phase IV (KMG-IV): sequencing the most valuable type-strain genomes for metagenomic binning, comparative biology and taxonomic classification.</title>
        <authorList>
            <person name="Goeker M."/>
        </authorList>
    </citation>
    <scope>NUCLEOTIDE SEQUENCE [LARGE SCALE GENOMIC DNA]</scope>
    <source>
        <strain evidence="1 2">YIM 65646</strain>
    </source>
</reference>
<evidence type="ECO:0000313" key="1">
    <source>
        <dbReference type="EMBL" id="MBB6035678.1"/>
    </source>
</evidence>
<keyword evidence="2" id="KW-1185">Reference proteome</keyword>
<proteinExistence type="predicted"/>
<dbReference type="Proteomes" id="UP000548476">
    <property type="component" value="Unassembled WGS sequence"/>
</dbReference>
<dbReference type="Pfam" id="PF07388">
    <property type="entry name" value="A-2_8-polyST"/>
    <property type="match status" value="1"/>
</dbReference>
<dbReference type="EMBL" id="JACHGT010000007">
    <property type="protein sequence ID" value="MBB6035678.1"/>
    <property type="molecule type" value="Genomic_DNA"/>
</dbReference>
<dbReference type="AlphaFoldDB" id="A0A841FPF7"/>
<organism evidence="1 2">
    <name type="scientific">Phytomonospora endophytica</name>
    <dbReference type="NCBI Taxonomy" id="714109"/>
    <lineage>
        <taxon>Bacteria</taxon>
        <taxon>Bacillati</taxon>
        <taxon>Actinomycetota</taxon>
        <taxon>Actinomycetes</taxon>
        <taxon>Micromonosporales</taxon>
        <taxon>Micromonosporaceae</taxon>
        <taxon>Phytomonospora</taxon>
    </lineage>
</organism>
<accession>A0A841FPF7</accession>
<name>A0A841FPF7_9ACTN</name>
<evidence type="ECO:0000313" key="2">
    <source>
        <dbReference type="Proteomes" id="UP000548476"/>
    </source>
</evidence>
<sequence length="475" mass="50026">MNDTAAAATDGGEDATVQLFLASTLYGAATLAAAIDAGAFGERAARRILLVSTNTPIPETSTALDAAPGFAPIARRFDEVLDWNATIHPQHPAAWAPQPEDTPIWERLLRDRWGLGEAPVRLVVESIQGNPARAVVDIFADSAVDLYADGLMSYGPTRVKIPGGVGGRAVRLLHLDLVPGLTPLLLAEHGVVAEQVPVEAFNAVLAEVGEDSPVDLPAQTGPALMLGQYLAALGILTAAEEEALHHRMLAGLLAAGYRSIIFKPHPSAPGGTAETLAKAAADKGAELTIVDTPVLAETLFARLRPSLVVGCFSTALFTAATFHGLPVARVGTELLLQKLTPYQNSNRVPVTIVDALLPDLEAKGFAAAPLDVSPARIAETQALVTAVGYCMQSQNRPDLREAAAAFLTALPNARIPRYFRRRRLTVLGLPGGVQGRAVIPRNRLTRGAMRTAKALVRKGKALKGAESGEGLEGRD</sequence>
<comment type="caution">
    <text evidence="1">The sequence shown here is derived from an EMBL/GenBank/DDBJ whole genome shotgun (WGS) entry which is preliminary data.</text>
</comment>
<gene>
    <name evidence="1" type="ORF">HNR73_003542</name>
</gene>
<dbReference type="InterPro" id="IPR010866">
    <property type="entry name" value="A-2_8-polyST"/>
</dbReference>
<protein>
    <submittedName>
        <fullName evidence="1">Uncharacterized protein</fullName>
    </submittedName>
</protein>